<evidence type="ECO:0000313" key="3">
    <source>
        <dbReference type="Proteomes" id="UP000680625"/>
    </source>
</evidence>
<evidence type="ECO:0000313" key="2">
    <source>
        <dbReference type="EMBL" id="QVE49111.1"/>
    </source>
</evidence>
<dbReference type="EMBL" id="CP060791">
    <property type="protein sequence ID" value="QVE49111.1"/>
    <property type="molecule type" value="Genomic_DNA"/>
</dbReference>
<protein>
    <submittedName>
        <fullName evidence="2">Uncharacterized protein</fullName>
    </submittedName>
</protein>
<keyword evidence="1" id="KW-0812">Transmembrane</keyword>
<sequence>MFTSYDTSFNFMEGTARHPSFIKSAYARNSTGVNSHIECLLLDSNKNLLSTILSAVPILGTIRGLARLYSVWSVKDRSEDSKTNIIIHTVTGILETLGLGIFILIAKILILALTILVFFTGTKLGLIKEDN</sequence>
<keyword evidence="1" id="KW-1133">Transmembrane helix</keyword>
<dbReference type="RefSeq" id="WP_213241039.1">
    <property type="nucleotide sequence ID" value="NZ_CP060791.1"/>
</dbReference>
<name>A0ABX8CER5_9CHLA</name>
<dbReference type="Proteomes" id="UP000680625">
    <property type="component" value="Chromosome"/>
</dbReference>
<keyword evidence="1" id="KW-0472">Membrane</keyword>
<proteinExistence type="predicted"/>
<organism evidence="2 3">
    <name type="scientific">Chlamydia crocodili</name>
    <dbReference type="NCBI Taxonomy" id="2766982"/>
    <lineage>
        <taxon>Bacteria</taxon>
        <taxon>Pseudomonadati</taxon>
        <taxon>Chlamydiota</taxon>
        <taxon>Chlamydiia</taxon>
        <taxon>Chlamydiales</taxon>
        <taxon>Chlamydiaceae</taxon>
        <taxon>Chlamydia/Chlamydophila group</taxon>
        <taxon>Chlamydia</taxon>
    </lineage>
</organism>
<gene>
    <name evidence="2" type="ORF">H9Q19_00065</name>
</gene>
<feature type="transmembrane region" description="Helical" evidence="1">
    <location>
        <begin position="86"/>
        <end position="119"/>
    </location>
</feature>
<accession>A0ABX8CER5</accession>
<dbReference type="GeneID" id="301703981"/>
<evidence type="ECO:0000256" key="1">
    <source>
        <dbReference type="SAM" id="Phobius"/>
    </source>
</evidence>
<reference evidence="2 3" key="1">
    <citation type="submission" date="2020-08" db="EMBL/GenBank/DDBJ databases">
        <title>Isolation and characterization of novel Chlamydia from Siamese crocodiles (Crocodylus siamensis).</title>
        <authorList>
            <person name="Sariya L."/>
        </authorList>
    </citation>
    <scope>NUCLEOTIDE SEQUENCE [LARGE SCALE GENOMIC DNA]</scope>
    <source>
        <strain evidence="2 3">No. 12</strain>
    </source>
</reference>
<keyword evidence="3" id="KW-1185">Reference proteome</keyword>